<evidence type="ECO:0000256" key="1">
    <source>
        <dbReference type="SAM" id="MobiDB-lite"/>
    </source>
</evidence>
<dbReference type="InterPro" id="IPR009351">
    <property type="entry name" value="AlkZ-like"/>
</dbReference>
<organism evidence="2 3">
    <name type="scientific">Curtobacterium salicis</name>
    <dbReference type="NCBI Taxonomy" id="1779862"/>
    <lineage>
        <taxon>Bacteria</taxon>
        <taxon>Bacillati</taxon>
        <taxon>Actinomycetota</taxon>
        <taxon>Actinomycetes</taxon>
        <taxon>Micrococcales</taxon>
        <taxon>Microbacteriaceae</taxon>
        <taxon>Curtobacterium</taxon>
    </lineage>
</organism>
<dbReference type="PANTHER" id="PTHR38479:SF2">
    <property type="entry name" value="WINGED HELIX DNA-BINDING DOMAIN-CONTAINING PROTEIN"/>
    <property type="match status" value="1"/>
</dbReference>
<feature type="region of interest" description="Disordered" evidence="1">
    <location>
        <begin position="363"/>
        <end position="383"/>
    </location>
</feature>
<dbReference type="PANTHER" id="PTHR38479">
    <property type="entry name" value="LMO0824 PROTEIN"/>
    <property type="match status" value="1"/>
</dbReference>
<feature type="compositionally biased region" description="Pro residues" evidence="1">
    <location>
        <begin position="373"/>
        <end position="383"/>
    </location>
</feature>
<evidence type="ECO:0008006" key="4">
    <source>
        <dbReference type="Google" id="ProtNLM"/>
    </source>
</evidence>
<sequence length="383" mass="40461">MSPVPDTTIRSARLTAGLVGRPVGSSPTARAAAPLDVVRHLVAVQAQDFNQSLWAIGARSLGTTRTDVLAAFDRGELVRSWPMRGTLHTTTPDDLRVLLSLTATRTMRTVATRFRQVGLQPEDVDRARDALLAALSSGVALEREDAMRSFRDAGVDPGESREYILLLAFALEARIAWGPSRRVGQALVLLDDRAPVSSAVRELVEDAEAALVHVLLGYLRGHGPATLADFGTWIGLPLTAVRRARTTAAHQVVDADATRVAIGSAAPASSAAVAHLLPAFDEYVLGLADRSALFVDPTDRVASRNGIGAPVAVVRGRIVGTWSRPADDGTILLTPFRALGAADERALHRAADHLGSFLERPTSLRIDAGTGPPVTPAPAAPGP</sequence>
<evidence type="ECO:0000313" key="2">
    <source>
        <dbReference type="EMBL" id="NII39905.1"/>
    </source>
</evidence>
<protein>
    <recommendedName>
        <fullName evidence="4">Winged helix DNA-binding domain-containing protein</fullName>
    </recommendedName>
</protein>
<gene>
    <name evidence="2" type="ORF">E9228_000524</name>
</gene>
<keyword evidence="3" id="KW-1185">Reference proteome</keyword>
<evidence type="ECO:0000313" key="3">
    <source>
        <dbReference type="Proteomes" id="UP001318300"/>
    </source>
</evidence>
<dbReference type="EMBL" id="JAAOYO010000001">
    <property type="protein sequence ID" value="NII39905.1"/>
    <property type="molecule type" value="Genomic_DNA"/>
</dbReference>
<dbReference type="Proteomes" id="UP001318300">
    <property type="component" value="Unassembled WGS sequence"/>
</dbReference>
<name>A0ABX0T7V5_9MICO</name>
<accession>A0ABX0T7V5</accession>
<reference evidence="2 3" key="1">
    <citation type="submission" date="2020-03" db="EMBL/GenBank/DDBJ databases">
        <title>Above-ground endophytic microbial communities from plants in different locations in the United States.</title>
        <authorList>
            <person name="Frank C."/>
        </authorList>
    </citation>
    <scope>NUCLEOTIDE SEQUENCE [LARGE SCALE GENOMIC DNA]</scope>
    <source>
        <strain evidence="2 3">WW7</strain>
    </source>
</reference>
<proteinExistence type="predicted"/>
<dbReference type="Pfam" id="PF06224">
    <property type="entry name" value="AlkZ-like"/>
    <property type="match status" value="1"/>
</dbReference>
<comment type="caution">
    <text evidence="2">The sequence shown here is derived from an EMBL/GenBank/DDBJ whole genome shotgun (WGS) entry which is preliminary data.</text>
</comment>
<dbReference type="RefSeq" id="WP_166779033.1">
    <property type="nucleotide sequence ID" value="NZ_JAAOYO010000001.1"/>
</dbReference>